<evidence type="ECO:0000256" key="4">
    <source>
        <dbReference type="ARBA" id="ARBA00022692"/>
    </source>
</evidence>
<feature type="transmembrane region" description="Helical" evidence="8">
    <location>
        <begin position="111"/>
        <end position="132"/>
    </location>
</feature>
<feature type="transmembrane region" description="Helical" evidence="8">
    <location>
        <begin position="144"/>
        <end position="161"/>
    </location>
</feature>
<gene>
    <name evidence="11" type="primary">Aste57867_5958</name>
    <name evidence="10" type="ORF">As57867_005944</name>
    <name evidence="11" type="ORF">ASTE57867_5958</name>
</gene>
<dbReference type="PANTHER" id="PTHR46988">
    <property type="entry name" value="TWO PORE CALCIUM CHANNEL PROTEIN 1"/>
    <property type="match status" value="1"/>
</dbReference>
<evidence type="ECO:0000256" key="2">
    <source>
        <dbReference type="ARBA" id="ARBA00009286"/>
    </source>
</evidence>
<feature type="transmembrane region" description="Helical" evidence="8">
    <location>
        <begin position="677"/>
        <end position="699"/>
    </location>
</feature>
<dbReference type="EMBL" id="VJMH01002279">
    <property type="protein sequence ID" value="KAF0709368.1"/>
    <property type="molecule type" value="Genomic_DNA"/>
</dbReference>
<name>A0A485KH03_9STRA</name>
<evidence type="ECO:0000259" key="9">
    <source>
        <dbReference type="PROSITE" id="PS50222"/>
    </source>
</evidence>
<feature type="transmembrane region" description="Helical" evidence="8">
    <location>
        <begin position="264"/>
        <end position="289"/>
    </location>
</feature>
<keyword evidence="12" id="KW-1185">Reference proteome</keyword>
<dbReference type="InterPro" id="IPR005821">
    <property type="entry name" value="Ion_trans_dom"/>
</dbReference>
<protein>
    <submittedName>
        <fullName evidence="11">Aste57867_5958 protein</fullName>
    </submittedName>
</protein>
<dbReference type="PROSITE" id="PS50222">
    <property type="entry name" value="EF_HAND_2"/>
    <property type="match status" value="1"/>
</dbReference>
<dbReference type="InterPro" id="IPR002048">
    <property type="entry name" value="EF_hand_dom"/>
</dbReference>
<proteinExistence type="inferred from homology"/>
<evidence type="ECO:0000256" key="8">
    <source>
        <dbReference type="SAM" id="Phobius"/>
    </source>
</evidence>
<dbReference type="OrthoDB" id="416585at2759"/>
<evidence type="ECO:0000256" key="5">
    <source>
        <dbReference type="ARBA" id="ARBA00022989"/>
    </source>
</evidence>
<evidence type="ECO:0000256" key="3">
    <source>
        <dbReference type="ARBA" id="ARBA00011738"/>
    </source>
</evidence>
<sequence length="746" mass="83486">MHVSVEIDPQPLSALPLREQEKLIKASWLVEDAFHGVARDHPPPTLHAARLYKLYHQLQRPRRLGILLLLLVSYLETPFWCHGSWPTPCGDPSDPMTPLTSGMLSLTPRNAYIIELVCLTMSLLNDAVLYAGMRRAYFSLHDRVFLTTCVLVEFVIATLHYVGGWTICAQIAPFLRLAIFMATYRDIRKTYTKMYKVLAEVQNILALVAIYICFFASLGTILFQGTDEAAIMPSFLDAVWQLLILLTTANFPDVMMPAYATNRLYSVFFIVFVTFGIFFLINLVLAQIFSNFQSISTAQAATADAARRALLQQAFQVLVGVQHAIKKQSIAHRSPATVLAICNSTEAVDTDHDDTADTDHVAWIEIELAVLLFEELNYLNVTSTNMTHRDLLELFQRLDSDSTGRLGLANFLDICDAMGNFNKSYKKPLSEVERWLPSVARQQWYMRLCMFVEHKRFDGFVDTTLAANGVAVVIEMALASGNTESSDSWAAVHTGFSCIYLVEMLLKVLVFGIRDYLHLFRNRFDAVITIICSAVDVYAYIPNSFSDHTFVKMLLMVRCLRLLRILLAIGRYDKFRVILATGWAMLPIGKSLLLAMACTMNVFALIGLQLFGGLISPGGVATDPLFVNSSYAAAGYAANNFNDIPSAMVTLFELLVVNNWYEIVDGHVRVTSVWARLFFVTFWLVGVYLTLSLIVASILDAFSREYMAAVEALAKATDRPSTTATQPPKDTHVIQVAPDTPRDNVQ</sequence>
<dbReference type="SUPFAM" id="SSF81324">
    <property type="entry name" value="Voltage-gated potassium channels"/>
    <property type="match status" value="2"/>
</dbReference>
<feature type="transmembrane region" description="Helical" evidence="8">
    <location>
        <begin position="489"/>
        <end position="512"/>
    </location>
</feature>
<evidence type="ECO:0000256" key="6">
    <source>
        <dbReference type="ARBA" id="ARBA00023136"/>
    </source>
</evidence>
<keyword evidence="6 8" id="KW-0472">Membrane</keyword>
<evidence type="ECO:0000256" key="1">
    <source>
        <dbReference type="ARBA" id="ARBA00004141"/>
    </source>
</evidence>
<comment type="subcellular location">
    <subcellularLocation>
        <location evidence="1">Membrane</location>
        <topology evidence="1">Multi-pass membrane protein</topology>
    </subcellularLocation>
</comment>
<dbReference type="InterPro" id="IPR044581">
    <property type="entry name" value="TPC1_plant"/>
</dbReference>
<keyword evidence="5 8" id="KW-1133">Transmembrane helix</keyword>
<dbReference type="EMBL" id="CAADRA010002281">
    <property type="protein sequence ID" value="VFT82975.1"/>
    <property type="molecule type" value="Genomic_DNA"/>
</dbReference>
<evidence type="ECO:0000256" key="7">
    <source>
        <dbReference type="SAM" id="MobiDB-lite"/>
    </source>
</evidence>
<reference evidence="11 12" key="1">
    <citation type="submission" date="2019-03" db="EMBL/GenBank/DDBJ databases">
        <authorList>
            <person name="Gaulin E."/>
            <person name="Dumas B."/>
        </authorList>
    </citation>
    <scope>NUCLEOTIDE SEQUENCE [LARGE SCALE GENOMIC DNA]</scope>
    <source>
        <strain evidence="11">CBS 568.67</strain>
    </source>
</reference>
<keyword evidence="4 8" id="KW-0812">Transmembrane</keyword>
<feature type="region of interest" description="Disordered" evidence="7">
    <location>
        <begin position="718"/>
        <end position="746"/>
    </location>
</feature>
<feature type="transmembrane region" description="Helical" evidence="8">
    <location>
        <begin position="64"/>
        <end position="85"/>
    </location>
</feature>
<feature type="transmembrane region" description="Helical" evidence="8">
    <location>
        <begin position="167"/>
        <end position="184"/>
    </location>
</feature>
<feature type="transmembrane region" description="Helical" evidence="8">
    <location>
        <begin position="592"/>
        <end position="615"/>
    </location>
</feature>
<evidence type="ECO:0000313" key="11">
    <source>
        <dbReference type="EMBL" id="VFT82975.1"/>
    </source>
</evidence>
<dbReference type="Gene3D" id="1.20.120.350">
    <property type="entry name" value="Voltage-gated potassium channels. Chain C"/>
    <property type="match status" value="1"/>
</dbReference>
<dbReference type="Gene3D" id="1.10.287.70">
    <property type="match status" value="2"/>
</dbReference>
<organism evidence="11 12">
    <name type="scientific">Aphanomyces stellatus</name>
    <dbReference type="NCBI Taxonomy" id="120398"/>
    <lineage>
        <taxon>Eukaryota</taxon>
        <taxon>Sar</taxon>
        <taxon>Stramenopiles</taxon>
        <taxon>Oomycota</taxon>
        <taxon>Saprolegniomycetes</taxon>
        <taxon>Saprolegniales</taxon>
        <taxon>Verrucalvaceae</taxon>
        <taxon>Aphanomyces</taxon>
    </lineage>
</organism>
<dbReference type="InterPro" id="IPR027359">
    <property type="entry name" value="Volt_channel_dom_sf"/>
</dbReference>
<feature type="transmembrane region" description="Helical" evidence="8">
    <location>
        <begin position="524"/>
        <end position="541"/>
    </location>
</feature>
<dbReference type="PANTHER" id="PTHR46988:SF4">
    <property type="entry name" value="ION TRANSPORT DOMAIN-CONTAINING PROTEIN"/>
    <property type="match status" value="1"/>
</dbReference>
<feature type="compositionally biased region" description="Polar residues" evidence="7">
    <location>
        <begin position="719"/>
        <end position="728"/>
    </location>
</feature>
<comment type="subunit">
    <text evidence="3">Homodimer.</text>
</comment>
<dbReference type="AlphaFoldDB" id="A0A485KH03"/>
<dbReference type="Pfam" id="PF00520">
    <property type="entry name" value="Ion_trans"/>
    <property type="match status" value="2"/>
</dbReference>
<feature type="transmembrane region" description="Helical" evidence="8">
    <location>
        <begin position="204"/>
        <end position="223"/>
    </location>
</feature>
<accession>A0A485KH03</accession>
<dbReference type="GO" id="GO:0016020">
    <property type="term" value="C:membrane"/>
    <property type="evidence" value="ECO:0007669"/>
    <property type="project" value="UniProtKB-SubCell"/>
</dbReference>
<dbReference type="Proteomes" id="UP000332933">
    <property type="component" value="Unassembled WGS sequence"/>
</dbReference>
<dbReference type="GO" id="GO:0005245">
    <property type="term" value="F:voltage-gated calcium channel activity"/>
    <property type="evidence" value="ECO:0007669"/>
    <property type="project" value="InterPro"/>
</dbReference>
<reference evidence="10" key="2">
    <citation type="submission" date="2019-06" db="EMBL/GenBank/DDBJ databases">
        <title>Genomics analysis of Aphanomyces spp. identifies a new class of oomycete effector associated with host adaptation.</title>
        <authorList>
            <person name="Gaulin E."/>
        </authorList>
    </citation>
    <scope>NUCLEOTIDE SEQUENCE</scope>
    <source>
        <strain evidence="10">CBS 578.67</strain>
    </source>
</reference>
<feature type="domain" description="EF-hand" evidence="9">
    <location>
        <begin position="386"/>
        <end position="421"/>
    </location>
</feature>
<evidence type="ECO:0000313" key="10">
    <source>
        <dbReference type="EMBL" id="KAF0709368.1"/>
    </source>
</evidence>
<evidence type="ECO:0000313" key="12">
    <source>
        <dbReference type="Proteomes" id="UP000332933"/>
    </source>
</evidence>
<dbReference type="GO" id="GO:0005509">
    <property type="term" value="F:calcium ion binding"/>
    <property type="evidence" value="ECO:0007669"/>
    <property type="project" value="InterPro"/>
</dbReference>
<comment type="similarity">
    <text evidence="2">Belongs to the calcium channel alpha-1 subunit (TC 1.A.1.11) family. Two pore calcium channel subfamily.</text>
</comment>